<dbReference type="Pfam" id="PF04203">
    <property type="entry name" value="Sortase"/>
    <property type="match status" value="1"/>
</dbReference>
<dbReference type="Proteomes" id="UP001183607">
    <property type="component" value="Unassembled WGS sequence"/>
</dbReference>
<comment type="caution">
    <text evidence="4">The sequence shown here is derived from an EMBL/GenBank/DDBJ whole genome shotgun (WGS) entry which is preliminary data.</text>
</comment>
<keyword evidence="3" id="KW-0732">Signal</keyword>
<dbReference type="Gene3D" id="2.40.260.10">
    <property type="entry name" value="Sortase"/>
    <property type="match status" value="1"/>
</dbReference>
<gene>
    <name evidence="4" type="ORF">RM574_20650</name>
</gene>
<organism evidence="4 5">
    <name type="scientific">Streptomyces evansiae</name>
    <dbReference type="NCBI Taxonomy" id="3075535"/>
    <lineage>
        <taxon>Bacteria</taxon>
        <taxon>Bacillati</taxon>
        <taxon>Actinomycetota</taxon>
        <taxon>Actinomycetes</taxon>
        <taxon>Kitasatosporales</taxon>
        <taxon>Streptomycetaceae</taxon>
        <taxon>Streptomyces</taxon>
    </lineage>
</organism>
<evidence type="ECO:0000313" key="5">
    <source>
        <dbReference type="Proteomes" id="UP001183607"/>
    </source>
</evidence>
<dbReference type="CDD" id="cd05829">
    <property type="entry name" value="Sortase_F"/>
    <property type="match status" value="1"/>
</dbReference>
<dbReference type="InterPro" id="IPR005754">
    <property type="entry name" value="Sortase"/>
</dbReference>
<dbReference type="GO" id="GO:0016787">
    <property type="term" value="F:hydrolase activity"/>
    <property type="evidence" value="ECO:0007669"/>
    <property type="project" value="UniProtKB-KW"/>
</dbReference>
<dbReference type="RefSeq" id="WP_311677359.1">
    <property type="nucleotide sequence ID" value="NZ_JAVRER010000034.1"/>
</dbReference>
<dbReference type="NCBIfam" id="NF033748">
    <property type="entry name" value="class_F_sortase"/>
    <property type="match status" value="1"/>
</dbReference>
<proteinExistence type="predicted"/>
<sequence>MLTALGCALLAAGAVALGTGLADRDQDPAPPGIAAHPSPGSPSPGTPSATPSPGTAATAPPPVLPAARPTRLTIPSLKVSTSLERLRLDEHKALTPPRDPDEAGWYAQGAAPGARGPAVIAGHVTWNGAKAVFFDLARLRPGARVEVRRSDGTTAVFRVTRLTQYAKDRFPSLEVYGNTPGAELRLITCGGEYSGSAHHYSDNVVVYAKLLDDADAT</sequence>
<dbReference type="AlphaFoldDB" id="A0ABD5EA24"/>
<evidence type="ECO:0000256" key="2">
    <source>
        <dbReference type="SAM" id="MobiDB-lite"/>
    </source>
</evidence>
<accession>A0ABD5EA24</accession>
<dbReference type="InterPro" id="IPR023365">
    <property type="entry name" value="Sortase_dom-sf"/>
</dbReference>
<evidence type="ECO:0000313" key="4">
    <source>
        <dbReference type="EMBL" id="MDT0417896.1"/>
    </source>
</evidence>
<feature type="signal peptide" evidence="3">
    <location>
        <begin position="1"/>
        <end position="22"/>
    </location>
</feature>
<evidence type="ECO:0000256" key="1">
    <source>
        <dbReference type="ARBA" id="ARBA00022801"/>
    </source>
</evidence>
<feature type="region of interest" description="Disordered" evidence="2">
    <location>
        <begin position="22"/>
        <end position="71"/>
    </location>
</feature>
<dbReference type="SUPFAM" id="SSF63817">
    <property type="entry name" value="Sortase"/>
    <property type="match status" value="1"/>
</dbReference>
<keyword evidence="1" id="KW-0378">Hydrolase</keyword>
<feature type="chain" id="PRO_5044827453" evidence="3">
    <location>
        <begin position="23"/>
        <end position="217"/>
    </location>
</feature>
<dbReference type="EMBL" id="JAVRER010000034">
    <property type="protein sequence ID" value="MDT0417896.1"/>
    <property type="molecule type" value="Genomic_DNA"/>
</dbReference>
<protein>
    <submittedName>
        <fullName evidence="4">Class F sortase</fullName>
    </submittedName>
</protein>
<dbReference type="InterPro" id="IPR042001">
    <property type="entry name" value="Sortase_F"/>
</dbReference>
<evidence type="ECO:0000256" key="3">
    <source>
        <dbReference type="SAM" id="SignalP"/>
    </source>
</evidence>
<feature type="compositionally biased region" description="Low complexity" evidence="2">
    <location>
        <begin position="46"/>
        <end position="58"/>
    </location>
</feature>
<reference evidence="5" key="1">
    <citation type="submission" date="2023-07" db="EMBL/GenBank/DDBJ databases">
        <title>30 novel species of actinomycetes from the DSMZ collection.</title>
        <authorList>
            <person name="Nouioui I."/>
        </authorList>
    </citation>
    <scope>NUCLEOTIDE SEQUENCE [LARGE SCALE GENOMIC DNA]</scope>
    <source>
        <strain evidence="5">DSM 41982</strain>
    </source>
</reference>
<name>A0ABD5EA24_9ACTN</name>